<dbReference type="RefSeq" id="WP_305748912.1">
    <property type="nucleotide sequence ID" value="NZ_JAUZEE010000003.1"/>
</dbReference>
<evidence type="ECO:0008006" key="3">
    <source>
        <dbReference type="Google" id="ProtNLM"/>
    </source>
</evidence>
<proteinExistence type="predicted"/>
<name>A0ABT9G1L3_LEPDI</name>
<keyword evidence="2" id="KW-1185">Reference proteome</keyword>
<accession>A0ABT9G1L3</accession>
<evidence type="ECO:0000313" key="2">
    <source>
        <dbReference type="Proteomes" id="UP001235760"/>
    </source>
</evidence>
<gene>
    <name evidence="1" type="ORF">Q8X39_06850</name>
</gene>
<dbReference type="SUPFAM" id="SSF52266">
    <property type="entry name" value="SGNH hydrolase"/>
    <property type="match status" value="1"/>
</dbReference>
<sequence>MQITMRRATFGAQGVLLPEGLTHDVDDATALRWIGEGAAVAVGDAREATQGTKAAPSGLGGVTVGDIADAGAAGRSLLSATTQTDARIALGLNRIPAWAWNNASELRLFGDSFTHGAATSVYAEQGYAQRFARHIGFTLGGSPAAKNLAADGHGWLAAAIRATEANAFTAGAPNARYAATYLLGYNDVRFMGGGPGMQALVRNCLRFLLCQQWAKTVYPANAMTVGGSVTTGSYAAGGTIGRWSLSNKLSGAAGGFGIDHATLTASGTTTLTQTGIEAGTIAVVGIGSGRILAADGGPATTGNWAGLRDTLVSIDGRSLTTLVNGSEQAGTGYAIAGSLTSASGGGSVSAFTENSASPTVGLYSALDAKAHTVVLSNGLPAPGITSSSNRSWFADCVIGLEAPQKCAPAIVGLTPKTVLWNNGGANYNYGSDAEVDALDAVIQSVVAEFQALGYPVAWVPTMDHWDNVGAIHTDNIHPTYLGHSQLLNAFKSAL</sequence>
<reference evidence="1 2" key="1">
    <citation type="submission" date="2023-08" db="EMBL/GenBank/DDBJ databases">
        <authorList>
            <person name="Roldan D.M."/>
            <person name="Menes R.J."/>
        </authorList>
    </citation>
    <scope>NUCLEOTIDE SEQUENCE [LARGE SCALE GENOMIC DNA]</scope>
    <source>
        <strain evidence="1 2">CCM 2812</strain>
    </source>
</reference>
<protein>
    <recommendedName>
        <fullName evidence="3">SGNH hydrolase-type esterase domain-containing protein</fullName>
    </recommendedName>
</protein>
<comment type="caution">
    <text evidence="1">The sequence shown here is derived from an EMBL/GenBank/DDBJ whole genome shotgun (WGS) entry which is preliminary data.</text>
</comment>
<dbReference type="EMBL" id="JAUZEE010000003">
    <property type="protein sequence ID" value="MDP4300351.1"/>
    <property type="molecule type" value="Genomic_DNA"/>
</dbReference>
<evidence type="ECO:0000313" key="1">
    <source>
        <dbReference type="EMBL" id="MDP4300351.1"/>
    </source>
</evidence>
<dbReference type="Proteomes" id="UP001235760">
    <property type="component" value="Unassembled WGS sequence"/>
</dbReference>
<organism evidence="1 2">
    <name type="scientific">Leptothrix discophora</name>
    <dbReference type="NCBI Taxonomy" id="89"/>
    <lineage>
        <taxon>Bacteria</taxon>
        <taxon>Pseudomonadati</taxon>
        <taxon>Pseudomonadota</taxon>
        <taxon>Betaproteobacteria</taxon>
        <taxon>Burkholderiales</taxon>
        <taxon>Sphaerotilaceae</taxon>
        <taxon>Leptothrix</taxon>
    </lineage>
</organism>